<protein>
    <submittedName>
        <fullName evidence="5">Uncharacterized protein</fullName>
    </submittedName>
</protein>
<evidence type="ECO:0000256" key="2">
    <source>
        <dbReference type="ARBA" id="ARBA00010366"/>
    </source>
</evidence>
<evidence type="ECO:0000256" key="3">
    <source>
        <dbReference type="ARBA" id="ARBA00022525"/>
    </source>
</evidence>
<comment type="subcellular location">
    <subcellularLocation>
        <location evidence="1">Secreted</location>
    </subcellularLocation>
</comment>
<accession>A0AA36M2X5</accession>
<evidence type="ECO:0000313" key="6">
    <source>
        <dbReference type="Proteomes" id="UP001176961"/>
    </source>
</evidence>
<dbReference type="GO" id="GO:0006952">
    <property type="term" value="P:defense response"/>
    <property type="evidence" value="ECO:0007669"/>
    <property type="project" value="InterPro"/>
</dbReference>
<keyword evidence="6" id="KW-1185">Reference proteome</keyword>
<dbReference type="InterPro" id="IPR038456">
    <property type="entry name" value="Macin_sf"/>
</dbReference>
<dbReference type="EMBL" id="CATQJL010000112">
    <property type="protein sequence ID" value="CAJ0595297.1"/>
    <property type="molecule type" value="Genomic_DNA"/>
</dbReference>
<reference evidence="5" key="1">
    <citation type="submission" date="2023-07" db="EMBL/GenBank/DDBJ databases">
        <authorList>
            <consortium name="CYATHOMIX"/>
        </authorList>
    </citation>
    <scope>NUCLEOTIDE SEQUENCE</scope>
    <source>
        <strain evidence="5">N/A</strain>
    </source>
</reference>
<organism evidence="5 6">
    <name type="scientific">Cylicocyclus nassatus</name>
    <name type="common">Nematode worm</name>
    <dbReference type="NCBI Taxonomy" id="53992"/>
    <lineage>
        <taxon>Eukaryota</taxon>
        <taxon>Metazoa</taxon>
        <taxon>Ecdysozoa</taxon>
        <taxon>Nematoda</taxon>
        <taxon>Chromadorea</taxon>
        <taxon>Rhabditida</taxon>
        <taxon>Rhabditina</taxon>
        <taxon>Rhabditomorpha</taxon>
        <taxon>Strongyloidea</taxon>
        <taxon>Strongylidae</taxon>
        <taxon>Cylicocyclus</taxon>
    </lineage>
</organism>
<keyword evidence="4" id="KW-1015">Disulfide bond</keyword>
<comment type="caution">
    <text evidence="5">The sequence shown here is derived from an EMBL/GenBank/DDBJ whole genome shotgun (WGS) entry which is preliminary data.</text>
</comment>
<dbReference type="GO" id="GO:0005576">
    <property type="term" value="C:extracellular region"/>
    <property type="evidence" value="ECO:0007669"/>
    <property type="project" value="UniProtKB-SubCell"/>
</dbReference>
<gene>
    <name evidence="5" type="ORF">CYNAS_LOCUS7280</name>
</gene>
<evidence type="ECO:0000256" key="1">
    <source>
        <dbReference type="ARBA" id="ARBA00004613"/>
    </source>
</evidence>
<name>A0AA36M2X5_CYLNA</name>
<keyword evidence="3" id="KW-0964">Secreted</keyword>
<evidence type="ECO:0000313" key="5">
    <source>
        <dbReference type="EMBL" id="CAJ0595297.1"/>
    </source>
</evidence>
<sequence length="130" mass="14545">MCTCFIGTLMGLFSKTLVIPSSTALYRPIKAQYTMNSFFLSLLLLLSLTLQSECKCYKDWKRCVPKYTFATGIIWKNCAVYCQKCKGRAGGHCEKVYKKECNGGFQCRCAGPDRPKSKNPVDIATCKLGL</sequence>
<comment type="similarity">
    <text evidence="2">Belongs to the macin family.</text>
</comment>
<dbReference type="Gene3D" id="3.30.30.100">
    <property type="match status" value="1"/>
</dbReference>
<dbReference type="Proteomes" id="UP001176961">
    <property type="component" value="Unassembled WGS sequence"/>
</dbReference>
<dbReference type="AlphaFoldDB" id="A0AA36M2X5"/>
<proteinExistence type="inferred from homology"/>
<dbReference type="InterPro" id="IPR029230">
    <property type="entry name" value="Macin"/>
</dbReference>
<dbReference type="Pfam" id="PF14865">
    <property type="entry name" value="Macin"/>
    <property type="match status" value="1"/>
</dbReference>
<evidence type="ECO:0000256" key="4">
    <source>
        <dbReference type="ARBA" id="ARBA00023157"/>
    </source>
</evidence>